<dbReference type="AlphaFoldDB" id="A0A0L0BYW3"/>
<organism evidence="1 2">
    <name type="scientific">Lucilia cuprina</name>
    <name type="common">Green bottle fly</name>
    <name type="synonym">Australian sheep blowfly</name>
    <dbReference type="NCBI Taxonomy" id="7375"/>
    <lineage>
        <taxon>Eukaryota</taxon>
        <taxon>Metazoa</taxon>
        <taxon>Ecdysozoa</taxon>
        <taxon>Arthropoda</taxon>
        <taxon>Hexapoda</taxon>
        <taxon>Insecta</taxon>
        <taxon>Pterygota</taxon>
        <taxon>Neoptera</taxon>
        <taxon>Endopterygota</taxon>
        <taxon>Diptera</taxon>
        <taxon>Brachycera</taxon>
        <taxon>Muscomorpha</taxon>
        <taxon>Oestroidea</taxon>
        <taxon>Calliphoridae</taxon>
        <taxon>Luciliinae</taxon>
        <taxon>Lucilia</taxon>
    </lineage>
</organism>
<proteinExistence type="predicted"/>
<protein>
    <submittedName>
        <fullName evidence="1">Uncharacterized protein</fullName>
    </submittedName>
</protein>
<sequence length="282" mass="31989">MEQQAQCLLVMYRPQSYFTEGCRLNAYWSRIDLAVQNECAACGQGPHDVLGGRKRAAENKCSSSTTKIVMEQQAQCLLNIQLQPNRYNNSLLGVALFPRQLDHCSRTIQFSIGQTSSTKQQLYQGEPTCYNNALLGVALFPRQLDLRSRTTRFSIGQRLSSQEEHPVTAKLLQQQRLTRCSPVPTTIGSSLQNGSQSAKDCQLSNSCIKRKFFSLRKEHPVTAKLLQQRLTTCSPVFQNDPILNRPRTKQQLYQAEVFSAREEHLITANLLQQQQRLTVKKI</sequence>
<evidence type="ECO:0000313" key="2">
    <source>
        <dbReference type="Proteomes" id="UP000037069"/>
    </source>
</evidence>
<dbReference type="EMBL" id="JRES01001143">
    <property type="protein sequence ID" value="KNC25181.1"/>
    <property type="molecule type" value="Genomic_DNA"/>
</dbReference>
<gene>
    <name evidence="1" type="ORF">FF38_08238</name>
</gene>
<evidence type="ECO:0000313" key="1">
    <source>
        <dbReference type="EMBL" id="KNC25181.1"/>
    </source>
</evidence>
<reference evidence="1 2" key="1">
    <citation type="journal article" date="2015" name="Nat. Commun.">
        <title>Lucilia cuprina genome unlocks parasitic fly biology to underpin future interventions.</title>
        <authorList>
            <person name="Anstead C.A."/>
            <person name="Korhonen P.K."/>
            <person name="Young N.D."/>
            <person name="Hall R.S."/>
            <person name="Jex A.R."/>
            <person name="Murali S.C."/>
            <person name="Hughes D.S."/>
            <person name="Lee S.F."/>
            <person name="Perry T."/>
            <person name="Stroehlein A.J."/>
            <person name="Ansell B.R."/>
            <person name="Breugelmans B."/>
            <person name="Hofmann A."/>
            <person name="Qu J."/>
            <person name="Dugan S."/>
            <person name="Lee S.L."/>
            <person name="Chao H."/>
            <person name="Dinh H."/>
            <person name="Han Y."/>
            <person name="Doddapaneni H.V."/>
            <person name="Worley K.C."/>
            <person name="Muzny D.M."/>
            <person name="Ioannidis P."/>
            <person name="Waterhouse R.M."/>
            <person name="Zdobnov E.M."/>
            <person name="James P.J."/>
            <person name="Bagnall N.H."/>
            <person name="Kotze A.C."/>
            <person name="Gibbs R.A."/>
            <person name="Richards S."/>
            <person name="Batterham P."/>
            <person name="Gasser R.B."/>
        </authorList>
    </citation>
    <scope>NUCLEOTIDE SEQUENCE [LARGE SCALE GENOMIC DNA]</scope>
    <source>
        <strain evidence="1 2">LS</strain>
        <tissue evidence="1">Full body</tissue>
    </source>
</reference>
<accession>A0A0L0BYW3</accession>
<name>A0A0L0BYW3_LUCCU</name>
<comment type="caution">
    <text evidence="1">The sequence shown here is derived from an EMBL/GenBank/DDBJ whole genome shotgun (WGS) entry which is preliminary data.</text>
</comment>
<keyword evidence="2" id="KW-1185">Reference proteome</keyword>
<dbReference type="Proteomes" id="UP000037069">
    <property type="component" value="Unassembled WGS sequence"/>
</dbReference>